<feature type="signal peptide" evidence="2">
    <location>
        <begin position="1"/>
        <end position="23"/>
    </location>
</feature>
<evidence type="ECO:0000256" key="1">
    <source>
        <dbReference type="SAM" id="MobiDB-lite"/>
    </source>
</evidence>
<protein>
    <recommendedName>
        <fullName evidence="5">Outer membrane protein beta-barrel domain-containing protein</fullName>
    </recommendedName>
</protein>
<dbReference type="EMBL" id="CP036349">
    <property type="protein sequence ID" value="QDV76152.1"/>
    <property type="molecule type" value="Genomic_DNA"/>
</dbReference>
<evidence type="ECO:0000313" key="4">
    <source>
        <dbReference type="Proteomes" id="UP000316426"/>
    </source>
</evidence>
<dbReference type="PROSITE" id="PS51257">
    <property type="entry name" value="PROKAR_LIPOPROTEIN"/>
    <property type="match status" value="1"/>
</dbReference>
<dbReference type="AlphaFoldDB" id="A0A518KED7"/>
<feature type="chain" id="PRO_5021716907" description="Outer membrane protein beta-barrel domain-containing protein" evidence="2">
    <location>
        <begin position="24"/>
        <end position="267"/>
    </location>
</feature>
<organism evidence="3 4">
    <name type="scientific">Botrimarina mediterranea</name>
    <dbReference type="NCBI Taxonomy" id="2528022"/>
    <lineage>
        <taxon>Bacteria</taxon>
        <taxon>Pseudomonadati</taxon>
        <taxon>Planctomycetota</taxon>
        <taxon>Planctomycetia</taxon>
        <taxon>Pirellulales</taxon>
        <taxon>Lacipirellulaceae</taxon>
        <taxon>Botrimarina</taxon>
    </lineage>
</organism>
<evidence type="ECO:0008006" key="5">
    <source>
        <dbReference type="Google" id="ProtNLM"/>
    </source>
</evidence>
<dbReference type="KEGG" id="bmei:Spa11_43770"/>
<dbReference type="Proteomes" id="UP000316426">
    <property type="component" value="Chromosome"/>
</dbReference>
<reference evidence="3 4" key="1">
    <citation type="submission" date="2019-02" db="EMBL/GenBank/DDBJ databases">
        <title>Deep-cultivation of Planctomycetes and their phenomic and genomic characterization uncovers novel biology.</title>
        <authorList>
            <person name="Wiegand S."/>
            <person name="Jogler M."/>
            <person name="Boedeker C."/>
            <person name="Pinto D."/>
            <person name="Vollmers J."/>
            <person name="Rivas-Marin E."/>
            <person name="Kohn T."/>
            <person name="Peeters S.H."/>
            <person name="Heuer A."/>
            <person name="Rast P."/>
            <person name="Oberbeckmann S."/>
            <person name="Bunk B."/>
            <person name="Jeske O."/>
            <person name="Meyerdierks A."/>
            <person name="Storesund J.E."/>
            <person name="Kallscheuer N."/>
            <person name="Luecker S."/>
            <person name="Lage O.M."/>
            <person name="Pohl T."/>
            <person name="Merkel B.J."/>
            <person name="Hornburger P."/>
            <person name="Mueller R.-W."/>
            <person name="Bruemmer F."/>
            <person name="Labrenz M."/>
            <person name="Spormann A.M."/>
            <person name="Op den Camp H."/>
            <person name="Overmann J."/>
            <person name="Amann R."/>
            <person name="Jetten M.S.M."/>
            <person name="Mascher T."/>
            <person name="Medema M.H."/>
            <person name="Devos D.P."/>
            <person name="Kaster A.-K."/>
            <person name="Ovreas L."/>
            <person name="Rohde M."/>
            <person name="Galperin M.Y."/>
            <person name="Jogler C."/>
        </authorList>
    </citation>
    <scope>NUCLEOTIDE SEQUENCE [LARGE SCALE GENOMIC DNA]</scope>
    <source>
        <strain evidence="3 4">Spa11</strain>
    </source>
</reference>
<evidence type="ECO:0000256" key="2">
    <source>
        <dbReference type="SAM" id="SignalP"/>
    </source>
</evidence>
<dbReference type="RefSeq" id="WP_145116614.1">
    <property type="nucleotide sequence ID" value="NZ_CP036349.1"/>
</dbReference>
<feature type="region of interest" description="Disordered" evidence="1">
    <location>
        <begin position="234"/>
        <end position="267"/>
    </location>
</feature>
<accession>A0A518KED7</accession>
<keyword evidence="2" id="KW-0732">Signal</keyword>
<sequence precursor="true">MRSLALLLSATAASLGCSGSRWARSDPHYAEKYPVHTDNPVRVVKQAVDARHVEGSGGWYASAHGSDDPAAGEGRLGVFRYPEGYGGTVETRGGLIGVLAEGGGVGGGFELGARVQTPTRLAPFAGVSGFVAVDEGALQDEYQWNDPNSDPVIIETGFAAGIAPEVGVHYWLNADWRLTGSVSHTLADFEGPGSANYTAVGVSLAHVTSLGANRTSRPHAAPCADTVIDVSVEAPPLPQSPLTSSFDNNPPRTNPYAELLAPGNANP</sequence>
<feature type="compositionally biased region" description="Polar residues" evidence="1">
    <location>
        <begin position="240"/>
        <end position="251"/>
    </location>
</feature>
<evidence type="ECO:0000313" key="3">
    <source>
        <dbReference type="EMBL" id="QDV76152.1"/>
    </source>
</evidence>
<keyword evidence="4" id="KW-1185">Reference proteome</keyword>
<proteinExistence type="predicted"/>
<gene>
    <name evidence="3" type="ORF">Spa11_43770</name>
</gene>
<name>A0A518KED7_9BACT</name>